<comment type="subcellular location">
    <subcellularLocation>
        <location evidence="1 9">Cell membrane</location>
        <topology evidence="1 9">Multi-pass membrane protein</topology>
    </subcellularLocation>
</comment>
<accession>A0A165YXC1</accession>
<keyword evidence="7 9" id="KW-0811">Translocation</keyword>
<feature type="domain" description="SecDF P1 head subdomain" evidence="11">
    <location>
        <begin position="116"/>
        <end position="223"/>
    </location>
</feature>
<dbReference type="SUPFAM" id="SSF82866">
    <property type="entry name" value="Multidrug efflux transporter AcrB transmembrane domain"/>
    <property type="match status" value="1"/>
</dbReference>
<dbReference type="Gene3D" id="3.30.70.3220">
    <property type="match status" value="1"/>
</dbReference>
<evidence type="ECO:0000256" key="3">
    <source>
        <dbReference type="ARBA" id="ARBA00022475"/>
    </source>
</evidence>
<dbReference type="AlphaFoldDB" id="A0A165YXC1"/>
<comment type="caution">
    <text evidence="9">Lacks conserved residue(s) required for the propagation of feature annotation.</text>
</comment>
<evidence type="ECO:0000259" key="10">
    <source>
        <dbReference type="Pfam" id="PF02355"/>
    </source>
</evidence>
<dbReference type="InterPro" id="IPR022646">
    <property type="entry name" value="SecD/SecF_CS"/>
</dbReference>
<feature type="transmembrane region" description="Helical" evidence="9">
    <location>
        <begin position="345"/>
        <end position="368"/>
    </location>
</feature>
<keyword evidence="3 9" id="KW-1003">Cell membrane</keyword>
<keyword evidence="13" id="KW-1185">Reference proteome</keyword>
<keyword evidence="6 9" id="KW-1133">Transmembrane helix</keyword>
<evidence type="ECO:0000313" key="13">
    <source>
        <dbReference type="Proteomes" id="UP000077245"/>
    </source>
</evidence>
<dbReference type="EMBL" id="LWMV01000232">
    <property type="protein sequence ID" value="KZX09981.1"/>
    <property type="molecule type" value="Genomic_DNA"/>
</dbReference>
<dbReference type="InterPro" id="IPR022813">
    <property type="entry name" value="SecD/SecF_arch_bac"/>
</dbReference>
<sequence>MVSRDFSKFIKDKQVILLFALVLASILCISVFGISQGLDLKGGSLLQLQLDQPVDKATMDVVTTVIDKRLNLYGVKDVKVRSSGEQLVIVEMADVTPDEIARLIGSPGSFEAKIGNVTVLSGSDIESVEMFTLEDTSWHVPFHITPSAAKKFAELAKGKEGEDVGMFLDGKLIDEEPPKLSSELANGVAVSELEVTGGEDTREAAQTKANEVYTVLKTGSLPVKLHVAGSSTISPELGQQFLNGTLIAGFLAILVIALIIFIRYKKAILVGPIILTSISEIIIVMGIASIIHWNIDLAAIVGLIASIGTGVDDQIIITDEVLSKTEDEEGTKQSRLRRRLTRTRLSVKNALFIIFASAGTLIAAMLPLTYVGFSRGASGIGVLSGFAFTTILGILVGVLITRPVYAKFIEIFLK</sequence>
<evidence type="ECO:0000256" key="7">
    <source>
        <dbReference type="ARBA" id="ARBA00023010"/>
    </source>
</evidence>
<dbReference type="OrthoDB" id="146638at2157"/>
<comment type="function">
    <text evidence="9">Involved in protein export.</text>
</comment>
<dbReference type="RefSeq" id="WP_067092850.1">
    <property type="nucleotide sequence ID" value="NZ_LWMV01000232.1"/>
</dbReference>
<evidence type="ECO:0000256" key="1">
    <source>
        <dbReference type="ARBA" id="ARBA00004651"/>
    </source>
</evidence>
<dbReference type="GO" id="GO:0005886">
    <property type="term" value="C:plasma membrane"/>
    <property type="evidence" value="ECO:0007669"/>
    <property type="project" value="UniProtKB-SubCell"/>
</dbReference>
<dbReference type="Gene3D" id="1.20.1640.10">
    <property type="entry name" value="Multidrug efflux transporter AcrB transmembrane domain"/>
    <property type="match status" value="1"/>
</dbReference>
<dbReference type="PANTHER" id="PTHR30081:SF1">
    <property type="entry name" value="PROTEIN TRANSLOCASE SUBUNIT SECD"/>
    <property type="match status" value="1"/>
</dbReference>
<keyword evidence="2 9" id="KW-0813">Transport</keyword>
<dbReference type="Pfam" id="PF02355">
    <property type="entry name" value="SecD_SecF_C"/>
    <property type="match status" value="1"/>
</dbReference>
<protein>
    <recommendedName>
        <fullName evidence="9">Protein-export membrane protein SecD</fullName>
    </recommendedName>
</protein>
<dbReference type="GO" id="GO:0006605">
    <property type="term" value="P:protein targeting"/>
    <property type="evidence" value="ECO:0007669"/>
    <property type="project" value="UniProtKB-UniRule"/>
</dbReference>
<dbReference type="InterPro" id="IPR054384">
    <property type="entry name" value="SecDF_P1_head"/>
</dbReference>
<dbReference type="GO" id="GO:0065002">
    <property type="term" value="P:intracellular protein transmembrane transport"/>
    <property type="evidence" value="ECO:0007669"/>
    <property type="project" value="UniProtKB-UniRule"/>
</dbReference>
<comment type="subunit">
    <text evidence="9">Part of the protein translocation apparatus. Forms a complex with SecF.</text>
</comment>
<dbReference type="HAMAP" id="MF_01463_A">
    <property type="entry name" value="SecD_A"/>
    <property type="match status" value="1"/>
</dbReference>
<dbReference type="Proteomes" id="UP000077245">
    <property type="component" value="Unassembled WGS sequence"/>
</dbReference>
<feature type="domain" description="Protein export membrane protein SecD/SecF C-terminal" evidence="10">
    <location>
        <begin position="228"/>
        <end position="399"/>
    </location>
</feature>
<feature type="transmembrane region" description="Helical" evidence="9">
    <location>
        <begin position="269"/>
        <end position="291"/>
    </location>
</feature>
<dbReference type="PATRIC" id="fig|49547.3.peg.2110"/>
<feature type="transmembrane region" description="Helical" evidence="9">
    <location>
        <begin position="241"/>
        <end position="262"/>
    </location>
</feature>
<dbReference type="Pfam" id="PF22599">
    <property type="entry name" value="SecDF_P1_head"/>
    <property type="match status" value="1"/>
</dbReference>
<evidence type="ECO:0000256" key="8">
    <source>
        <dbReference type="ARBA" id="ARBA00023136"/>
    </source>
</evidence>
<organism evidence="12 13">
    <name type="scientific">Methanobrevibacter curvatus</name>
    <dbReference type="NCBI Taxonomy" id="49547"/>
    <lineage>
        <taxon>Archaea</taxon>
        <taxon>Methanobacteriati</taxon>
        <taxon>Methanobacteriota</taxon>
        <taxon>Methanomada group</taxon>
        <taxon>Methanobacteria</taxon>
        <taxon>Methanobacteriales</taxon>
        <taxon>Methanobacteriaceae</taxon>
        <taxon>Methanobrevibacter</taxon>
    </lineage>
</organism>
<evidence type="ECO:0000256" key="9">
    <source>
        <dbReference type="HAMAP-Rule" id="MF_01463"/>
    </source>
</evidence>
<name>A0A165YXC1_9EURY</name>
<keyword evidence="4 9" id="KW-0812">Transmembrane</keyword>
<evidence type="ECO:0000256" key="5">
    <source>
        <dbReference type="ARBA" id="ARBA00022927"/>
    </source>
</evidence>
<evidence type="ECO:0000256" key="4">
    <source>
        <dbReference type="ARBA" id="ARBA00022692"/>
    </source>
</evidence>
<keyword evidence="8 9" id="KW-0472">Membrane</keyword>
<gene>
    <name evidence="9 12" type="primary">secD</name>
    <name evidence="12" type="ORF">MBCUR_19980</name>
</gene>
<dbReference type="Pfam" id="PF07549">
    <property type="entry name" value="Sec_GG"/>
    <property type="match status" value="1"/>
</dbReference>
<evidence type="ECO:0000259" key="11">
    <source>
        <dbReference type="Pfam" id="PF22599"/>
    </source>
</evidence>
<comment type="similarity">
    <text evidence="9">Belongs to the SecD/SecF family. SecD subfamily.</text>
</comment>
<keyword evidence="5 9" id="KW-0653">Protein transport</keyword>
<evidence type="ECO:0000313" key="12">
    <source>
        <dbReference type="EMBL" id="KZX09981.1"/>
    </source>
</evidence>
<proteinExistence type="inferred from homology"/>
<evidence type="ECO:0000256" key="2">
    <source>
        <dbReference type="ARBA" id="ARBA00022448"/>
    </source>
</evidence>
<reference evidence="12 13" key="1">
    <citation type="submission" date="2016-04" db="EMBL/GenBank/DDBJ databases">
        <title>Genome sequence of Methanobrevibacter curvatus DSM 11111.</title>
        <authorList>
            <person name="Poehlein A."/>
            <person name="Seedorf H."/>
            <person name="Daniel R."/>
        </authorList>
    </citation>
    <scope>NUCLEOTIDE SEQUENCE [LARGE SCALE GENOMIC DNA]</scope>
    <source>
        <strain evidence="12 13">DSM 11111</strain>
    </source>
</reference>
<evidence type="ECO:0000256" key="6">
    <source>
        <dbReference type="ARBA" id="ARBA00022989"/>
    </source>
</evidence>
<comment type="caution">
    <text evidence="12">The sequence shown here is derived from an EMBL/GenBank/DDBJ whole genome shotgun (WGS) entry which is preliminary data.</text>
</comment>
<dbReference type="InterPro" id="IPR048634">
    <property type="entry name" value="SecD_SecF_C"/>
</dbReference>
<dbReference type="InterPro" id="IPR024912">
    <property type="entry name" value="SecD_arc"/>
</dbReference>
<dbReference type="NCBIfam" id="NF006218">
    <property type="entry name" value="PRK08343.1-4"/>
    <property type="match status" value="1"/>
</dbReference>
<feature type="transmembrane region" description="Helical" evidence="9">
    <location>
        <begin position="380"/>
        <end position="400"/>
    </location>
</feature>
<dbReference type="PANTHER" id="PTHR30081">
    <property type="entry name" value="PROTEIN-EXPORT MEMBRANE PROTEIN SEC"/>
    <property type="match status" value="1"/>
</dbReference>
<dbReference type="STRING" id="49547.MBCUR_19980"/>